<accession>D8DVZ3</accession>
<protein>
    <submittedName>
        <fullName evidence="2">Uncharacterized protein</fullName>
    </submittedName>
</protein>
<reference evidence="2 3" key="1">
    <citation type="journal article" date="2010" name="Microb. Ecol.">
        <title>Comparative genome analysis of Prevotella ruminicola and Prevotella bryantii: insights into their environmental niche.</title>
        <authorList>
            <consortium name="North American Consortium for Rumen Bacteria"/>
            <person name="Purushe J."/>
            <person name="Fouts D.E."/>
            <person name="Morrison M."/>
            <person name="White B.A."/>
            <person name="Mackie R.I."/>
            <person name="Coutinho P.M."/>
            <person name="Henrissat B."/>
            <person name="Nelson K.E."/>
        </authorList>
    </citation>
    <scope>NUCLEOTIDE SEQUENCE [LARGE SCALE GENOMIC DNA]</scope>
    <source>
        <strain evidence="2 3">B14</strain>
    </source>
</reference>
<dbReference type="Proteomes" id="UP000004524">
    <property type="component" value="Unassembled WGS sequence"/>
</dbReference>
<evidence type="ECO:0000313" key="3">
    <source>
        <dbReference type="Proteomes" id="UP000004524"/>
    </source>
</evidence>
<name>D8DVZ3_9BACT</name>
<evidence type="ECO:0000313" key="1">
    <source>
        <dbReference type="EMBL" id="EFI72329.1"/>
    </source>
</evidence>
<evidence type="ECO:0000313" key="2">
    <source>
        <dbReference type="EMBL" id="EFI72393.1"/>
    </source>
</evidence>
<sequence>MSAHSALDFRQPKGRISRMAPQTLACLLQSLRPILHIG</sequence>
<gene>
    <name evidence="1" type="ORF">PBR_0167</name>
    <name evidence="2" type="ORF">PBR_2921</name>
</gene>
<dbReference type="EMBL" id="ADWO01000051">
    <property type="protein sequence ID" value="EFI72329.1"/>
    <property type="molecule type" value="Genomic_DNA"/>
</dbReference>
<keyword evidence="3" id="KW-1185">Reference proteome</keyword>
<comment type="caution">
    <text evidence="2">The sequence shown here is derived from an EMBL/GenBank/DDBJ whole genome shotgun (WGS) entry which is preliminary data.</text>
</comment>
<proteinExistence type="predicted"/>
<dbReference type="EMBL" id="ADWO01000046">
    <property type="protein sequence ID" value="EFI72393.1"/>
    <property type="molecule type" value="Genomic_DNA"/>
</dbReference>
<organism evidence="2 3">
    <name type="scientific">Segatella baroniae B14</name>
    <dbReference type="NCBI Taxonomy" id="752555"/>
    <lineage>
        <taxon>Bacteria</taxon>
        <taxon>Pseudomonadati</taxon>
        <taxon>Bacteroidota</taxon>
        <taxon>Bacteroidia</taxon>
        <taxon>Bacteroidales</taxon>
        <taxon>Prevotellaceae</taxon>
        <taxon>Segatella</taxon>
    </lineage>
</organism>
<dbReference type="AlphaFoldDB" id="D8DVZ3"/>